<evidence type="ECO:0000256" key="1">
    <source>
        <dbReference type="ARBA" id="ARBA00022741"/>
    </source>
</evidence>
<protein>
    <submittedName>
        <fullName evidence="4">Toxin</fullName>
    </submittedName>
</protein>
<dbReference type="PANTHER" id="PTHR39206:SF1">
    <property type="entry name" value="SLL8004 PROTEIN"/>
    <property type="match status" value="1"/>
</dbReference>
<dbReference type="Pfam" id="PF06414">
    <property type="entry name" value="Zeta_toxin"/>
    <property type="match status" value="1"/>
</dbReference>
<gene>
    <name evidence="4" type="ORF">FHG71_17175</name>
</gene>
<comment type="caution">
    <text evidence="4">The sequence shown here is derived from an EMBL/GenBank/DDBJ whole genome shotgun (WGS) entry which is preliminary data.</text>
</comment>
<dbReference type="Gene3D" id="3.40.50.300">
    <property type="entry name" value="P-loop containing nucleotide triphosphate hydrolases"/>
    <property type="match status" value="1"/>
</dbReference>
<proteinExistence type="predicted"/>
<keyword evidence="1" id="KW-0547">Nucleotide-binding</keyword>
<dbReference type="InterPro" id="IPR010488">
    <property type="entry name" value="Zeta_toxin_domain"/>
</dbReference>
<evidence type="ECO:0000256" key="2">
    <source>
        <dbReference type="ARBA" id="ARBA00022840"/>
    </source>
</evidence>
<dbReference type="RefSeq" id="WP_139082930.1">
    <property type="nucleotide sequence ID" value="NZ_VDFV01000036.1"/>
</dbReference>
<dbReference type="AlphaFoldDB" id="A0A5C4N632"/>
<dbReference type="InterPro" id="IPR027417">
    <property type="entry name" value="P-loop_NTPase"/>
</dbReference>
<dbReference type="EMBL" id="VDFV01000036">
    <property type="protein sequence ID" value="TNC65780.1"/>
    <property type="molecule type" value="Genomic_DNA"/>
</dbReference>
<dbReference type="GO" id="GO:0016301">
    <property type="term" value="F:kinase activity"/>
    <property type="evidence" value="ECO:0007669"/>
    <property type="project" value="InterPro"/>
</dbReference>
<organism evidence="4 5">
    <name type="scientific">Rubellimicrobium roseum</name>
    <dbReference type="NCBI Taxonomy" id="687525"/>
    <lineage>
        <taxon>Bacteria</taxon>
        <taxon>Pseudomonadati</taxon>
        <taxon>Pseudomonadota</taxon>
        <taxon>Alphaproteobacteria</taxon>
        <taxon>Rhodobacterales</taxon>
        <taxon>Roseobacteraceae</taxon>
        <taxon>Rubellimicrobium</taxon>
    </lineage>
</organism>
<evidence type="ECO:0000313" key="5">
    <source>
        <dbReference type="Proteomes" id="UP000305709"/>
    </source>
</evidence>
<name>A0A5C4N632_9RHOB</name>
<dbReference type="Proteomes" id="UP000305709">
    <property type="component" value="Unassembled WGS sequence"/>
</dbReference>
<sequence>MRLLDNAVDEVLRAQEETEKPLAIIVAGHNGSGKSTMWNKRLSNRLQIPLINADRMMLSILPEPNSQGALVEWAQTLRDTDESWMKVAQSGVQAFVGHAMVAQVPFAMETVFSHWRPRPDGTFESKIDDIRNLQEAGYFVLLLFVGLANAGLSVLRVQTRVAENGHDVPPDKLLQRFPRTQAAIRQASSVADATIFTDNSRGPKEAFTVCRVQLGTREVFDLRSGPDLPLAPGIAQWMEIVCPREQ</sequence>
<dbReference type="OrthoDB" id="9791543at2"/>
<keyword evidence="2" id="KW-0067">ATP-binding</keyword>
<evidence type="ECO:0000313" key="4">
    <source>
        <dbReference type="EMBL" id="TNC65780.1"/>
    </source>
</evidence>
<dbReference type="GO" id="GO:0005524">
    <property type="term" value="F:ATP binding"/>
    <property type="evidence" value="ECO:0007669"/>
    <property type="project" value="UniProtKB-KW"/>
</dbReference>
<dbReference type="PANTHER" id="PTHR39206">
    <property type="entry name" value="SLL8004 PROTEIN"/>
    <property type="match status" value="1"/>
</dbReference>
<dbReference type="SUPFAM" id="SSF52540">
    <property type="entry name" value="P-loop containing nucleoside triphosphate hydrolases"/>
    <property type="match status" value="1"/>
</dbReference>
<accession>A0A5C4N632</accession>
<evidence type="ECO:0000259" key="3">
    <source>
        <dbReference type="Pfam" id="PF06414"/>
    </source>
</evidence>
<feature type="domain" description="Zeta toxin" evidence="3">
    <location>
        <begin position="9"/>
        <end position="187"/>
    </location>
</feature>
<keyword evidence="5" id="KW-1185">Reference proteome</keyword>
<reference evidence="4 5" key="1">
    <citation type="submission" date="2019-06" db="EMBL/GenBank/DDBJ databases">
        <authorList>
            <person name="Jiang L."/>
        </authorList>
    </citation>
    <scope>NUCLEOTIDE SEQUENCE [LARGE SCALE GENOMIC DNA]</scope>
    <source>
        <strain evidence="4 5">YIM 48858</strain>
    </source>
</reference>